<feature type="compositionally biased region" description="Polar residues" evidence="1">
    <location>
        <begin position="8"/>
        <end position="30"/>
    </location>
</feature>
<keyword evidence="2" id="KW-0472">Membrane</keyword>
<evidence type="ECO:0000256" key="2">
    <source>
        <dbReference type="SAM" id="Phobius"/>
    </source>
</evidence>
<feature type="transmembrane region" description="Helical" evidence="2">
    <location>
        <begin position="41"/>
        <end position="63"/>
    </location>
</feature>
<sequence length="159" mass="17098">MSRRSSRTQRSPKTSSAVRSATMTDDSPNHYTRAIESSETFLTILSLLAVALTFTTSTCSATLTKVYTILFIVVMFAITVISVFLCIAGAVSACHGEKKLWLTLIAIGWVLFAALASVVGGFAISEFNSIMLASCRQCPEGFSGSFEKVDIATVCAQYL</sequence>
<organism evidence="3 4">
    <name type="scientific">Chondrus crispus</name>
    <name type="common">Carrageen Irish moss</name>
    <name type="synonym">Polymorpha crispa</name>
    <dbReference type="NCBI Taxonomy" id="2769"/>
    <lineage>
        <taxon>Eukaryota</taxon>
        <taxon>Rhodophyta</taxon>
        <taxon>Florideophyceae</taxon>
        <taxon>Rhodymeniophycidae</taxon>
        <taxon>Gigartinales</taxon>
        <taxon>Gigartinaceae</taxon>
        <taxon>Chondrus</taxon>
    </lineage>
</organism>
<dbReference type="KEGG" id="ccp:CHC_T00007952001"/>
<keyword evidence="2" id="KW-0812">Transmembrane</keyword>
<proteinExistence type="predicted"/>
<feature type="region of interest" description="Disordered" evidence="1">
    <location>
        <begin position="1"/>
        <end position="30"/>
    </location>
</feature>
<dbReference type="EMBL" id="HG001523">
    <property type="protein sequence ID" value="CDF77452.1"/>
    <property type="molecule type" value="Genomic_DNA"/>
</dbReference>
<reference evidence="4" key="1">
    <citation type="journal article" date="2013" name="Proc. Natl. Acad. Sci. U.S.A.">
        <title>Genome structure and metabolic features in the red seaweed Chondrus crispus shed light on evolution of the Archaeplastida.</title>
        <authorList>
            <person name="Collen J."/>
            <person name="Porcel B."/>
            <person name="Carre W."/>
            <person name="Ball S.G."/>
            <person name="Chaparro C."/>
            <person name="Tonon T."/>
            <person name="Barbeyron T."/>
            <person name="Michel G."/>
            <person name="Noel B."/>
            <person name="Valentin K."/>
            <person name="Elias M."/>
            <person name="Artiguenave F."/>
            <person name="Arun A."/>
            <person name="Aury J.M."/>
            <person name="Barbosa-Neto J.F."/>
            <person name="Bothwell J.H."/>
            <person name="Bouget F.Y."/>
            <person name="Brillet L."/>
            <person name="Cabello-Hurtado F."/>
            <person name="Capella-Gutierrez S."/>
            <person name="Charrier B."/>
            <person name="Cladiere L."/>
            <person name="Cock J.M."/>
            <person name="Coelho S.M."/>
            <person name="Colleoni C."/>
            <person name="Czjzek M."/>
            <person name="Da Silva C."/>
            <person name="Delage L."/>
            <person name="Denoeud F."/>
            <person name="Deschamps P."/>
            <person name="Dittami S.M."/>
            <person name="Gabaldon T."/>
            <person name="Gachon C.M."/>
            <person name="Groisillier A."/>
            <person name="Herve C."/>
            <person name="Jabbari K."/>
            <person name="Katinka M."/>
            <person name="Kloareg B."/>
            <person name="Kowalczyk N."/>
            <person name="Labadie K."/>
            <person name="Leblanc C."/>
            <person name="Lopez P.J."/>
            <person name="McLachlan D.H."/>
            <person name="Meslet-Cladiere L."/>
            <person name="Moustafa A."/>
            <person name="Nehr Z."/>
            <person name="Nyvall Collen P."/>
            <person name="Panaud O."/>
            <person name="Partensky F."/>
            <person name="Poulain J."/>
            <person name="Rensing S.A."/>
            <person name="Rousvoal S."/>
            <person name="Samson G."/>
            <person name="Symeonidi A."/>
            <person name="Weissenbach J."/>
            <person name="Zambounis A."/>
            <person name="Wincker P."/>
            <person name="Boyen C."/>
        </authorList>
    </citation>
    <scope>NUCLEOTIDE SEQUENCE [LARGE SCALE GENOMIC DNA]</scope>
    <source>
        <strain evidence="4">cv. Stackhouse</strain>
    </source>
</reference>
<feature type="transmembrane region" description="Helical" evidence="2">
    <location>
        <begin position="69"/>
        <end position="93"/>
    </location>
</feature>
<accession>S0F368</accession>
<dbReference type="AlphaFoldDB" id="S0F368"/>
<name>S0F368_CHOCR</name>
<evidence type="ECO:0000313" key="4">
    <source>
        <dbReference type="Proteomes" id="UP000012073"/>
    </source>
</evidence>
<evidence type="ECO:0000313" key="3">
    <source>
        <dbReference type="EMBL" id="CDF77452.1"/>
    </source>
</evidence>
<keyword evidence="4" id="KW-1185">Reference proteome</keyword>
<protein>
    <submittedName>
        <fullName evidence="3">Uncharacterized protein</fullName>
    </submittedName>
</protein>
<feature type="transmembrane region" description="Helical" evidence="2">
    <location>
        <begin position="100"/>
        <end position="124"/>
    </location>
</feature>
<evidence type="ECO:0000256" key="1">
    <source>
        <dbReference type="SAM" id="MobiDB-lite"/>
    </source>
</evidence>
<gene>
    <name evidence="3" type="ORF">CHC_T00007952001</name>
</gene>
<dbReference type="GeneID" id="17320056"/>
<dbReference type="Proteomes" id="UP000012073">
    <property type="component" value="Unassembled WGS sequence"/>
</dbReference>
<dbReference type="Gramene" id="CDF77452">
    <property type="protein sequence ID" value="CDF77452"/>
    <property type="gene ID" value="CHC_T00007952001"/>
</dbReference>
<keyword evidence="2" id="KW-1133">Transmembrane helix</keyword>
<dbReference type="RefSeq" id="XP_005712326.1">
    <property type="nucleotide sequence ID" value="XM_005712269.1"/>
</dbReference>